<sequence length="99" mass="10201">MEHIEAFLISLIAGLFSLILAAIVAIEHAARGVLAGVGITGSVQTALLALLLLGLIIVALRLFGRLFGALIAIVLLIVLAHAVVTPHRADVSASQSVTM</sequence>
<evidence type="ECO:0000313" key="3">
    <source>
        <dbReference type="Proteomes" id="UP000032679"/>
    </source>
</evidence>
<feature type="transmembrane region" description="Helical" evidence="1">
    <location>
        <begin position="66"/>
        <end position="84"/>
    </location>
</feature>
<gene>
    <name evidence="2" type="ORF">Tasa_010_120</name>
</gene>
<keyword evidence="1" id="KW-0472">Membrane</keyword>
<keyword evidence="1" id="KW-0812">Transmembrane</keyword>
<protein>
    <submittedName>
        <fullName evidence="2">Uncharacterized protein</fullName>
    </submittedName>
</protein>
<keyword evidence="3" id="KW-1185">Reference proteome</keyword>
<keyword evidence="1" id="KW-1133">Transmembrane helix</keyword>
<comment type="caution">
    <text evidence="2">The sequence shown here is derived from an EMBL/GenBank/DDBJ whole genome shotgun (WGS) entry which is preliminary data.</text>
</comment>
<evidence type="ECO:0000256" key="1">
    <source>
        <dbReference type="SAM" id="Phobius"/>
    </source>
</evidence>
<dbReference type="AlphaFoldDB" id="A0A0D6MJW0"/>
<evidence type="ECO:0000313" key="2">
    <source>
        <dbReference type="EMBL" id="GAN53573.1"/>
    </source>
</evidence>
<accession>A0A0D6MJW0</accession>
<dbReference type="EMBL" id="BALE01000010">
    <property type="protein sequence ID" value="GAN53573.1"/>
    <property type="molecule type" value="Genomic_DNA"/>
</dbReference>
<dbReference type="STRING" id="1231623.Tasa_010_120"/>
<dbReference type="RefSeq" id="WP_048847642.1">
    <property type="nucleotide sequence ID" value="NZ_BALE01000010.1"/>
</dbReference>
<dbReference type="Proteomes" id="UP000032679">
    <property type="component" value="Unassembled WGS sequence"/>
</dbReference>
<name>A0A0D6MJW0_9PROT</name>
<proteinExistence type="predicted"/>
<reference evidence="2 3" key="1">
    <citation type="submission" date="2012-10" db="EMBL/GenBank/DDBJ databases">
        <title>Genome sequencing of Tanticharoenia sakaeratensis NBRC 103193.</title>
        <authorList>
            <person name="Azuma Y."/>
            <person name="Hadano H."/>
            <person name="Hirakawa H."/>
            <person name="Matsushita K."/>
        </authorList>
    </citation>
    <scope>NUCLEOTIDE SEQUENCE [LARGE SCALE GENOMIC DNA]</scope>
    <source>
        <strain evidence="2 3">NBRC 103193</strain>
    </source>
</reference>
<feature type="transmembrane region" description="Helical" evidence="1">
    <location>
        <begin position="6"/>
        <end position="26"/>
    </location>
</feature>
<organism evidence="2 3">
    <name type="scientific">Tanticharoenia sakaeratensis NBRC 103193</name>
    <dbReference type="NCBI Taxonomy" id="1231623"/>
    <lineage>
        <taxon>Bacteria</taxon>
        <taxon>Pseudomonadati</taxon>
        <taxon>Pseudomonadota</taxon>
        <taxon>Alphaproteobacteria</taxon>
        <taxon>Acetobacterales</taxon>
        <taxon>Acetobacteraceae</taxon>
        <taxon>Tanticharoenia</taxon>
    </lineage>
</organism>
<feature type="transmembrane region" description="Helical" evidence="1">
    <location>
        <begin position="33"/>
        <end position="60"/>
    </location>
</feature>